<dbReference type="SUPFAM" id="SSF103025">
    <property type="entry name" value="Folate-binding domain"/>
    <property type="match status" value="1"/>
</dbReference>
<feature type="domain" description="GCVT N-terminal" evidence="7">
    <location>
        <begin position="14"/>
        <end position="280"/>
    </location>
</feature>
<dbReference type="PIRSF" id="PIRSF006487">
    <property type="entry name" value="GcvT"/>
    <property type="match status" value="1"/>
</dbReference>
<dbReference type="Pfam" id="PF08669">
    <property type="entry name" value="GCV_T_C"/>
    <property type="match status" value="1"/>
</dbReference>
<dbReference type="AlphaFoldDB" id="A0A6J6EA26"/>
<dbReference type="InterPro" id="IPR028896">
    <property type="entry name" value="GcvT/YgfZ/DmdA"/>
</dbReference>
<evidence type="ECO:0000256" key="1">
    <source>
        <dbReference type="ARBA" id="ARBA00008609"/>
    </source>
</evidence>
<dbReference type="Gene3D" id="3.30.1360.120">
    <property type="entry name" value="Probable tRNA modification gtpase trme, domain 1"/>
    <property type="match status" value="1"/>
</dbReference>
<evidence type="ECO:0000256" key="3">
    <source>
        <dbReference type="ARBA" id="ARBA00022576"/>
    </source>
</evidence>
<comment type="catalytic activity">
    <reaction evidence="6">
        <text>N(6)-[(R)-S(8)-aminomethyldihydrolipoyl]-L-lysyl-[protein] + (6S)-5,6,7,8-tetrahydrofolate = N(6)-[(R)-dihydrolipoyl]-L-lysyl-[protein] + (6R)-5,10-methylene-5,6,7,8-tetrahydrofolate + NH4(+)</text>
        <dbReference type="Rhea" id="RHEA:16945"/>
        <dbReference type="Rhea" id="RHEA-COMP:10475"/>
        <dbReference type="Rhea" id="RHEA-COMP:10492"/>
        <dbReference type="ChEBI" id="CHEBI:15636"/>
        <dbReference type="ChEBI" id="CHEBI:28938"/>
        <dbReference type="ChEBI" id="CHEBI:57453"/>
        <dbReference type="ChEBI" id="CHEBI:83100"/>
        <dbReference type="ChEBI" id="CHEBI:83143"/>
        <dbReference type="EC" id="2.1.2.10"/>
    </reaction>
</comment>
<keyword evidence="4" id="KW-0808">Transferase</keyword>
<proteinExistence type="inferred from homology"/>
<dbReference type="InterPro" id="IPR013977">
    <property type="entry name" value="GcvT_C"/>
</dbReference>
<accession>A0A6J6EA26</accession>
<dbReference type="Gene3D" id="2.40.30.110">
    <property type="entry name" value="Aminomethyltransferase beta-barrel domains"/>
    <property type="match status" value="1"/>
</dbReference>
<comment type="similarity">
    <text evidence="1">Belongs to the GcvT family.</text>
</comment>
<dbReference type="NCBIfam" id="NF001567">
    <property type="entry name" value="PRK00389.1"/>
    <property type="match status" value="1"/>
</dbReference>
<dbReference type="GO" id="GO:0005829">
    <property type="term" value="C:cytosol"/>
    <property type="evidence" value="ECO:0007669"/>
    <property type="project" value="TreeGrafter"/>
</dbReference>
<dbReference type="NCBIfam" id="TIGR00528">
    <property type="entry name" value="gcvT"/>
    <property type="match status" value="1"/>
</dbReference>
<evidence type="ECO:0000256" key="5">
    <source>
        <dbReference type="ARBA" id="ARBA00031395"/>
    </source>
</evidence>
<evidence type="ECO:0000313" key="9">
    <source>
        <dbReference type="EMBL" id="CAB4572164.1"/>
    </source>
</evidence>
<sequence>MENSPPAELLKTPIHAWHLKNGAKLADFGGWEMPIEYGSYQDINGGKGGVLAEHLAVRNKVGLFDVSHLGKIEVHGDAALDFLNSQFTNDLKKLTDGQAQYNLLCNEQGGVIDDLIIYRRSQDDFLLIPNAANCTEVFNVLNQNAQQLEISNAHRKYAVFALQGPNSAEVMEILGVKTNLEYMSFTNITLPNYPHLGEIILCRTGYTGEFGFEFLPKWEIAQEFWEVLSSAVFKSSGRVCGLGARDSLRTEMGYSLHGHELSPSITPLQASSGWAVALNKGDFLGSASLLAEMKSGPSRILRGLKLLDRGIPRPGMVVQCKDGDNCGEITSGTFSPTLKHGIALALLDPSQGVGSNVSIDIRGKQSQAQVVKPPFVSPKVN</sequence>
<evidence type="ECO:0000256" key="4">
    <source>
        <dbReference type="ARBA" id="ARBA00022679"/>
    </source>
</evidence>
<dbReference type="SUPFAM" id="SSF101790">
    <property type="entry name" value="Aminomethyltransferase beta-barrel domain"/>
    <property type="match status" value="1"/>
</dbReference>
<dbReference type="InterPro" id="IPR029043">
    <property type="entry name" value="GcvT/YgfZ_C"/>
</dbReference>
<feature type="domain" description="Aminomethyltransferase C-terminal" evidence="8">
    <location>
        <begin position="300"/>
        <end position="376"/>
    </location>
</feature>
<dbReference type="GO" id="GO:0006546">
    <property type="term" value="P:glycine catabolic process"/>
    <property type="evidence" value="ECO:0007669"/>
    <property type="project" value="InterPro"/>
</dbReference>
<dbReference type="PANTHER" id="PTHR43757:SF2">
    <property type="entry name" value="AMINOMETHYLTRANSFERASE, MITOCHONDRIAL"/>
    <property type="match status" value="1"/>
</dbReference>
<dbReference type="GO" id="GO:0008483">
    <property type="term" value="F:transaminase activity"/>
    <property type="evidence" value="ECO:0007669"/>
    <property type="project" value="UniProtKB-KW"/>
</dbReference>
<dbReference type="FunFam" id="3.30.70.1400:FF:000001">
    <property type="entry name" value="Aminomethyltransferase"/>
    <property type="match status" value="1"/>
</dbReference>
<dbReference type="PANTHER" id="PTHR43757">
    <property type="entry name" value="AMINOMETHYLTRANSFERASE"/>
    <property type="match status" value="1"/>
</dbReference>
<dbReference type="EC" id="2.1.2.10" evidence="2"/>
<gene>
    <name evidence="9" type="ORF">UFOPK1747_00031</name>
</gene>
<reference evidence="9" key="1">
    <citation type="submission" date="2020-05" db="EMBL/GenBank/DDBJ databases">
        <authorList>
            <person name="Chiriac C."/>
            <person name="Salcher M."/>
            <person name="Ghai R."/>
            <person name="Kavagutti S V."/>
        </authorList>
    </citation>
    <scope>NUCLEOTIDE SEQUENCE</scope>
</reference>
<dbReference type="EMBL" id="CAEZTV010000002">
    <property type="protein sequence ID" value="CAB4572164.1"/>
    <property type="molecule type" value="Genomic_DNA"/>
</dbReference>
<name>A0A6J6EA26_9ZZZZ</name>
<protein>
    <recommendedName>
        <fullName evidence="2">aminomethyltransferase</fullName>
        <ecNumber evidence="2">2.1.2.10</ecNumber>
    </recommendedName>
    <alternativeName>
        <fullName evidence="5">Glycine cleavage system T protein</fullName>
    </alternativeName>
</protein>
<organism evidence="9">
    <name type="scientific">freshwater metagenome</name>
    <dbReference type="NCBI Taxonomy" id="449393"/>
    <lineage>
        <taxon>unclassified sequences</taxon>
        <taxon>metagenomes</taxon>
        <taxon>ecological metagenomes</taxon>
    </lineage>
</organism>
<dbReference type="InterPro" id="IPR006222">
    <property type="entry name" value="GCVT_N"/>
</dbReference>
<evidence type="ECO:0000256" key="2">
    <source>
        <dbReference type="ARBA" id="ARBA00012616"/>
    </source>
</evidence>
<evidence type="ECO:0000259" key="7">
    <source>
        <dbReference type="Pfam" id="PF01571"/>
    </source>
</evidence>
<dbReference type="InterPro" id="IPR006223">
    <property type="entry name" value="GcvT"/>
</dbReference>
<dbReference type="Pfam" id="PF01571">
    <property type="entry name" value="GCV_T"/>
    <property type="match status" value="1"/>
</dbReference>
<evidence type="ECO:0000256" key="6">
    <source>
        <dbReference type="ARBA" id="ARBA00047665"/>
    </source>
</evidence>
<dbReference type="GO" id="GO:0004047">
    <property type="term" value="F:aminomethyltransferase activity"/>
    <property type="evidence" value="ECO:0007669"/>
    <property type="project" value="UniProtKB-EC"/>
</dbReference>
<dbReference type="InterPro" id="IPR027266">
    <property type="entry name" value="TrmE/GcvT-like"/>
</dbReference>
<dbReference type="GO" id="GO:0005960">
    <property type="term" value="C:glycine cleavage complex"/>
    <property type="evidence" value="ECO:0007669"/>
    <property type="project" value="InterPro"/>
</dbReference>
<evidence type="ECO:0000259" key="8">
    <source>
        <dbReference type="Pfam" id="PF08669"/>
    </source>
</evidence>
<dbReference type="Gene3D" id="3.30.70.1400">
    <property type="entry name" value="Aminomethyltransferase beta-barrel domains"/>
    <property type="match status" value="1"/>
</dbReference>
<dbReference type="Gene3D" id="4.10.1250.10">
    <property type="entry name" value="Aminomethyltransferase fragment"/>
    <property type="match status" value="1"/>
</dbReference>
<keyword evidence="3" id="KW-0032">Aminotransferase</keyword>